<evidence type="ECO:0000256" key="2">
    <source>
        <dbReference type="SAM" id="Phobius"/>
    </source>
</evidence>
<dbReference type="AlphaFoldDB" id="A0A7S1EW40"/>
<evidence type="ECO:0000256" key="1">
    <source>
        <dbReference type="SAM" id="MobiDB-lite"/>
    </source>
</evidence>
<feature type="compositionally biased region" description="Polar residues" evidence="1">
    <location>
        <begin position="70"/>
        <end position="89"/>
    </location>
</feature>
<dbReference type="SUPFAM" id="SSF54518">
    <property type="entry name" value="Tubby C-terminal domain-like"/>
    <property type="match status" value="1"/>
</dbReference>
<feature type="region of interest" description="Disordered" evidence="1">
    <location>
        <begin position="63"/>
        <end position="96"/>
    </location>
</feature>
<proteinExistence type="predicted"/>
<dbReference type="InterPro" id="IPR025659">
    <property type="entry name" value="Tubby-like_C"/>
</dbReference>
<keyword evidence="2" id="KW-1133">Transmembrane helix</keyword>
<sequence>MDCEVGDVASLLVYEVVVQHGGLRSIAHQHSSRTVLVVSVPIILVALITLIAICMFCRPKTKDPDLSRQPLRSSASSTGWRESSKSLTNAAEPVHSPPTCLCSELVVPLRGECVLVLPSLRNVLSDDMVLRDIVDRNGKPLLRLALTRVPTGSRRSTQSELLMLAKLNEQDLTWCELEVPRLEKGRAHCSIFCASGVLFASLREEDGETQDESHRSFVVSGASRDDPWRLRINGDFASRKLSVTNLSTGKPVAVVTSGQDMAFTRSTEDYYKVRLGPLGDSALVIMSCVVIDRILTLTNSPGSVTSSNVPSSSLLDTIGDNL</sequence>
<evidence type="ECO:0000313" key="3">
    <source>
        <dbReference type="EMBL" id="CAD8827672.1"/>
    </source>
</evidence>
<organism evidence="3">
    <name type="scientific">Noctiluca scintillans</name>
    <name type="common">Sea sparkle</name>
    <name type="synonym">Red tide dinoflagellate</name>
    <dbReference type="NCBI Taxonomy" id="2966"/>
    <lineage>
        <taxon>Eukaryota</taxon>
        <taxon>Sar</taxon>
        <taxon>Alveolata</taxon>
        <taxon>Dinophyceae</taxon>
        <taxon>Noctilucales</taxon>
        <taxon>Noctilucaceae</taxon>
        <taxon>Noctiluca</taxon>
    </lineage>
</organism>
<accession>A0A7S1EW40</accession>
<reference evidence="3" key="1">
    <citation type="submission" date="2021-01" db="EMBL/GenBank/DDBJ databases">
        <authorList>
            <person name="Corre E."/>
            <person name="Pelletier E."/>
            <person name="Niang G."/>
            <person name="Scheremetjew M."/>
            <person name="Finn R."/>
            <person name="Kale V."/>
            <person name="Holt S."/>
            <person name="Cochrane G."/>
            <person name="Meng A."/>
            <person name="Brown T."/>
            <person name="Cohen L."/>
        </authorList>
    </citation>
    <scope>NUCLEOTIDE SEQUENCE</scope>
</reference>
<keyword evidence="2" id="KW-0472">Membrane</keyword>
<name>A0A7S1EW40_NOCSC</name>
<dbReference type="InterPro" id="IPR038595">
    <property type="entry name" value="LOR_sf"/>
</dbReference>
<keyword evidence="2" id="KW-0812">Transmembrane</keyword>
<dbReference type="EMBL" id="HBFQ01002927">
    <property type="protein sequence ID" value="CAD8827672.1"/>
    <property type="molecule type" value="Transcribed_RNA"/>
</dbReference>
<protein>
    <submittedName>
        <fullName evidence="3">Uncharacterized protein</fullName>
    </submittedName>
</protein>
<gene>
    <name evidence="3" type="ORF">NSCI0253_LOCUS2018</name>
</gene>
<feature type="transmembrane region" description="Helical" evidence="2">
    <location>
        <begin position="35"/>
        <end position="57"/>
    </location>
</feature>
<dbReference type="Gene3D" id="2.40.160.200">
    <property type="entry name" value="LURP1-related"/>
    <property type="match status" value="1"/>
</dbReference>